<reference evidence="1 2" key="1">
    <citation type="submission" date="2013-01" db="EMBL/GenBank/DDBJ databases">
        <authorList>
            <person name="Harkins D.M."/>
            <person name="Durkin A.S."/>
            <person name="Brinkac L.M."/>
            <person name="Haft D.H."/>
            <person name="Selengut J.D."/>
            <person name="Sanka R."/>
            <person name="DePew J."/>
            <person name="Purushe J."/>
            <person name="Picardeau M."/>
            <person name="Werts C."/>
            <person name="Goarant C."/>
            <person name="Vinetz J.M."/>
            <person name="Sutton G.G."/>
            <person name="Nierman W.C."/>
            <person name="Fouts D.E."/>
        </authorList>
    </citation>
    <scope>NUCLEOTIDE SEQUENCE [LARGE SCALE GENOMIC DNA]</scope>
    <source>
        <strain evidence="1 2">Verdun HP</strain>
    </source>
</reference>
<evidence type="ECO:0000313" key="1">
    <source>
        <dbReference type="EMBL" id="EMO02711.1"/>
    </source>
</evidence>
<feature type="non-terminal residue" evidence="1">
    <location>
        <position position="53"/>
    </location>
</feature>
<comment type="caution">
    <text evidence="1">The sequence shown here is derived from an EMBL/GenBank/DDBJ whole genome shotgun (WGS) entry which is preliminary data.</text>
</comment>
<gene>
    <name evidence="1" type="ORF">LEP1GSC116_0405</name>
</gene>
<name>M6RAF1_LEPIR</name>
<accession>M6RAF1</accession>
<sequence>MIFVLEYCLENPKSIFLVIPKDFETVREKFPFLKRKVIATYFGFHPSSLNVLE</sequence>
<evidence type="ECO:0000313" key="2">
    <source>
        <dbReference type="Proteomes" id="UP000012092"/>
    </source>
</evidence>
<proteinExistence type="predicted"/>
<dbReference type="Proteomes" id="UP000012092">
    <property type="component" value="Unassembled WGS sequence"/>
</dbReference>
<organism evidence="1 2">
    <name type="scientific">Leptospira interrogans serovar Icterohaemorrhagiae str. Verdun HP</name>
    <dbReference type="NCBI Taxonomy" id="1049910"/>
    <lineage>
        <taxon>Bacteria</taxon>
        <taxon>Pseudomonadati</taxon>
        <taxon>Spirochaetota</taxon>
        <taxon>Spirochaetia</taxon>
        <taxon>Leptospirales</taxon>
        <taxon>Leptospiraceae</taxon>
        <taxon>Leptospira</taxon>
    </lineage>
</organism>
<dbReference type="AlphaFoldDB" id="M6RAF1"/>
<dbReference type="EMBL" id="AHNZ02000998">
    <property type="protein sequence ID" value="EMO02711.1"/>
    <property type="molecule type" value="Genomic_DNA"/>
</dbReference>
<protein>
    <submittedName>
        <fullName evidence="1">Uncharacterized protein</fullName>
    </submittedName>
</protein>